<feature type="coiled-coil region" evidence="1">
    <location>
        <begin position="35"/>
        <end position="62"/>
    </location>
</feature>
<proteinExistence type="predicted"/>
<dbReference type="RefSeq" id="WP_096578784.1">
    <property type="nucleotide sequence ID" value="NZ_CAWNJS010000001.1"/>
</dbReference>
<feature type="transmembrane region" description="Helical" evidence="2">
    <location>
        <begin position="12"/>
        <end position="28"/>
    </location>
</feature>
<sequence length="262" mass="30036">MFALYRETVNTFLTIIACILGIGLMQLPRMHSFLNNQETASVEALEREIKAEQVRLNFFRQTPSFGYENLIADWVYLNFLQYFGDEEARDKTGYTASPKYFEVILGHNPRFLDAYLGLSVSTSLYAGLPERSIELMEHGLQFLSPQVPDKAYYVWRYKAIDELLFLGDAQASKKSLMKAIDWASTYQDEESKNVAKISERTVKFLRTNPNSKHARISTWVMVLNNGVDKNTQQRAIREIEALGGKVVKTPEGNNQILFPQKD</sequence>
<dbReference type="Proteomes" id="UP000218785">
    <property type="component" value="Chromosome"/>
</dbReference>
<dbReference type="AlphaFoldDB" id="A0A1Z4N352"/>
<evidence type="ECO:0000313" key="3">
    <source>
        <dbReference type="EMBL" id="BAZ00126.1"/>
    </source>
</evidence>
<dbReference type="PROSITE" id="PS51257">
    <property type="entry name" value="PROKAR_LIPOPROTEIN"/>
    <property type="match status" value="1"/>
</dbReference>
<gene>
    <name evidence="3" type="ORF">NIES37_41090</name>
</gene>
<evidence type="ECO:0000256" key="2">
    <source>
        <dbReference type="SAM" id="Phobius"/>
    </source>
</evidence>
<dbReference type="KEGG" id="ttq:NIES37_41090"/>
<organism evidence="3 4">
    <name type="scientific">Tolypothrix tenuis PCC 7101</name>
    <dbReference type="NCBI Taxonomy" id="231146"/>
    <lineage>
        <taxon>Bacteria</taxon>
        <taxon>Bacillati</taxon>
        <taxon>Cyanobacteriota</taxon>
        <taxon>Cyanophyceae</taxon>
        <taxon>Nostocales</taxon>
        <taxon>Tolypothrichaceae</taxon>
        <taxon>Tolypothrix</taxon>
    </lineage>
</organism>
<protein>
    <submittedName>
        <fullName evidence="3">Uncharacterized protein</fullName>
    </submittedName>
</protein>
<evidence type="ECO:0000256" key="1">
    <source>
        <dbReference type="SAM" id="Coils"/>
    </source>
</evidence>
<name>A0A1Z4N352_9CYAN</name>
<keyword evidence="4" id="KW-1185">Reference proteome</keyword>
<keyword evidence="2" id="KW-1133">Transmembrane helix</keyword>
<keyword evidence="2" id="KW-0812">Transmembrane</keyword>
<keyword evidence="1" id="KW-0175">Coiled coil</keyword>
<dbReference type="EMBL" id="AP018248">
    <property type="protein sequence ID" value="BAZ00126.1"/>
    <property type="molecule type" value="Genomic_DNA"/>
</dbReference>
<evidence type="ECO:0000313" key="4">
    <source>
        <dbReference type="Proteomes" id="UP000218785"/>
    </source>
</evidence>
<reference evidence="3 4" key="1">
    <citation type="submission" date="2017-06" db="EMBL/GenBank/DDBJ databases">
        <title>Genome sequencing of cyanobaciteial culture collection at National Institute for Environmental Studies (NIES).</title>
        <authorList>
            <person name="Hirose Y."/>
            <person name="Shimura Y."/>
            <person name="Fujisawa T."/>
            <person name="Nakamura Y."/>
            <person name="Kawachi M."/>
        </authorList>
    </citation>
    <scope>NUCLEOTIDE SEQUENCE [LARGE SCALE GENOMIC DNA]</scope>
    <source>
        <strain evidence="3 4">NIES-37</strain>
    </source>
</reference>
<keyword evidence="2" id="KW-0472">Membrane</keyword>
<accession>A0A1Z4N352</accession>